<evidence type="ECO:0000313" key="2">
    <source>
        <dbReference type="Proteomes" id="UP000502894"/>
    </source>
</evidence>
<proteinExistence type="predicted"/>
<name>A0A6F8T5W7_9GAMM</name>
<dbReference type="RefSeq" id="WP_173237170.1">
    <property type="nucleotide sequence ID" value="NZ_AP022839.1"/>
</dbReference>
<evidence type="ECO:0000313" key="1">
    <source>
        <dbReference type="EMBL" id="BCA95603.1"/>
    </source>
</evidence>
<sequence>MPFEKSVKINDWAMNHGVEAEDSANDYQGQTWQFRVAILPTKTNLESALNALNGLSVFNGPNHPTAKIIQIETNDLTQWDGTLADAADRDQRGKELCVYLPYNSVTNKFLFDQAYIKNLMLDIWKALQDAGVEISYITPNQGEEEIKSDPTVLTPFCYSSFKPYSAPEGTLYSDNYNPNGHPDPLDGLHFSVADLRGKGITNFDAQTVSKSRIHYMQDHYQITIQQLNKTIEELTSRAKPSSYASSKDRINQALASKNEKLINDLLTDLQHNYVSFYTCFPTKFNKGSRFPILEEGHINYLINKAEFKEKKEVLIKLQEKTDEIIQQLLVDLMAENWPIDKPDEAVIRELVNTFPFELQAAVPVTYSTVRQYCIPTILFRKLFCYFIFNLKLNDRMSKDVTNKKIFVCSWVDHCSS</sequence>
<accession>A0A6F8T5W7</accession>
<protein>
    <submittedName>
        <fullName evidence="1">Uncharacterized protein</fullName>
    </submittedName>
</protein>
<gene>
    <name evidence="1" type="ORF">TUM19329_19640</name>
</gene>
<dbReference type="AlphaFoldDB" id="A0A6F8T5W7"/>
<dbReference type="EMBL" id="AP022839">
    <property type="protein sequence ID" value="BCA95603.1"/>
    <property type="molecule type" value="Genomic_DNA"/>
</dbReference>
<dbReference type="KEGG" id="lant:TUM19329_19640"/>
<reference evidence="1" key="1">
    <citation type="journal article" date="2020" name="Microbiol. Resour. Announc.">
        <title>Complete Genome Sequence of Novel Psychrotolerant Legionella Strain TUM19329, Isolated from Antarctic Lake Sediment.</title>
        <authorList>
            <person name="Shimada S."/>
            <person name="Nakai R."/>
            <person name="Aoki K."/>
            <person name="Shimoeda N."/>
            <person name="Ohno G."/>
            <person name="Miyazaki Y."/>
            <person name="Kudoh S."/>
            <person name="Imura S."/>
            <person name="Watanabe K."/>
            <person name="Ishii Y."/>
            <person name="Tateda K."/>
        </authorList>
    </citation>
    <scope>NUCLEOTIDE SEQUENCE [LARGE SCALE GENOMIC DNA]</scope>
    <source>
        <strain evidence="1">TUM19329</strain>
    </source>
</reference>
<organism evidence="1 2">
    <name type="scientific">Legionella antarctica</name>
    <dbReference type="NCBI Taxonomy" id="2708020"/>
    <lineage>
        <taxon>Bacteria</taxon>
        <taxon>Pseudomonadati</taxon>
        <taxon>Pseudomonadota</taxon>
        <taxon>Gammaproteobacteria</taxon>
        <taxon>Legionellales</taxon>
        <taxon>Legionellaceae</taxon>
        <taxon>Legionella</taxon>
    </lineage>
</organism>
<keyword evidence="2" id="KW-1185">Reference proteome</keyword>
<dbReference type="Proteomes" id="UP000502894">
    <property type="component" value="Chromosome"/>
</dbReference>